<feature type="region of interest" description="Disordered" evidence="1">
    <location>
        <begin position="747"/>
        <end position="891"/>
    </location>
</feature>
<feature type="region of interest" description="Disordered" evidence="1">
    <location>
        <begin position="920"/>
        <end position="941"/>
    </location>
</feature>
<keyword evidence="2" id="KW-1133">Transmembrane helix</keyword>
<evidence type="ECO:0008006" key="5">
    <source>
        <dbReference type="Google" id="ProtNLM"/>
    </source>
</evidence>
<dbReference type="Proteomes" id="UP001361570">
    <property type="component" value="Unassembled WGS sequence"/>
</dbReference>
<gene>
    <name evidence="3" type="ORF">TEK04_12435</name>
</gene>
<feature type="transmembrane region" description="Helical" evidence="2">
    <location>
        <begin position="430"/>
        <end position="463"/>
    </location>
</feature>
<feature type="transmembrane region" description="Helical" evidence="2">
    <location>
        <begin position="897"/>
        <end position="917"/>
    </location>
</feature>
<dbReference type="InterPro" id="IPR014756">
    <property type="entry name" value="Ig_E-set"/>
</dbReference>
<feature type="compositionally biased region" description="Low complexity" evidence="1">
    <location>
        <begin position="848"/>
        <end position="882"/>
    </location>
</feature>
<dbReference type="SUPFAM" id="SSF81296">
    <property type="entry name" value="E set domains"/>
    <property type="match status" value="1"/>
</dbReference>
<evidence type="ECO:0000256" key="1">
    <source>
        <dbReference type="SAM" id="MobiDB-lite"/>
    </source>
</evidence>
<keyword evidence="4" id="KW-1185">Reference proteome</keyword>
<name>A0ABU8DUJ9_9ACTN</name>
<organism evidence="3 4">
    <name type="scientific">Klenkia sesuvii</name>
    <dbReference type="NCBI Taxonomy" id="3103137"/>
    <lineage>
        <taxon>Bacteria</taxon>
        <taxon>Bacillati</taxon>
        <taxon>Actinomycetota</taxon>
        <taxon>Actinomycetes</taxon>
        <taxon>Geodermatophilales</taxon>
        <taxon>Geodermatophilaceae</taxon>
        <taxon>Klenkia</taxon>
    </lineage>
</organism>
<evidence type="ECO:0000256" key="2">
    <source>
        <dbReference type="SAM" id="Phobius"/>
    </source>
</evidence>
<dbReference type="SUPFAM" id="SSF49464">
    <property type="entry name" value="Carboxypeptidase regulatory domain-like"/>
    <property type="match status" value="2"/>
</dbReference>
<dbReference type="EMBL" id="JBAPLU010000011">
    <property type="protein sequence ID" value="MEI4272530.1"/>
    <property type="molecule type" value="Genomic_DNA"/>
</dbReference>
<proteinExistence type="predicted"/>
<reference evidence="3 4" key="1">
    <citation type="submission" date="2024-03" db="EMBL/GenBank/DDBJ databases">
        <title>Draft genome sequence of Klenkia sp. LSe6-5.</title>
        <authorList>
            <person name="Duangmal K."/>
            <person name="Chantavorakit T."/>
        </authorList>
    </citation>
    <scope>NUCLEOTIDE SEQUENCE [LARGE SCALE GENOMIC DNA]</scope>
    <source>
        <strain evidence="3 4">LSe6-5</strain>
    </source>
</reference>
<comment type="caution">
    <text evidence="3">The sequence shown here is derived from an EMBL/GenBank/DDBJ whole genome shotgun (WGS) entry which is preliminary data.</text>
</comment>
<accession>A0ABU8DUJ9</accession>
<evidence type="ECO:0000313" key="3">
    <source>
        <dbReference type="EMBL" id="MEI4272530.1"/>
    </source>
</evidence>
<feature type="compositionally biased region" description="Low complexity" evidence="1">
    <location>
        <begin position="760"/>
        <end position="840"/>
    </location>
</feature>
<protein>
    <recommendedName>
        <fullName evidence="5">IPT/TIG domain-containing protein</fullName>
    </recommendedName>
</protein>
<dbReference type="Gene3D" id="2.60.40.10">
    <property type="entry name" value="Immunoglobulins"/>
    <property type="match status" value="2"/>
</dbReference>
<keyword evidence="2" id="KW-0472">Membrane</keyword>
<keyword evidence="2" id="KW-0812">Transmembrane</keyword>
<sequence length="941" mass="93618">MQFDGGVPGSTVQACDPANVCRTTTTGANGTFTLALDAGPYRVTAFPPSSGYASEADSGETSLVVPDDGRLIPLTVNLTAAELPDGSFIETPDGDVTGSPVVNWAQPTVFHTKGCAQGSGILTVRETGSGQTRSVPLTENPRGSGAYEGQIPALHPLHGSADVSYSISCPNSSAPRLVPGGGPDTGGTPVTFRVATDSPVVRVEFAGVPGTDLRRDGSAYTVTSPAGRGDAGVVGILADGSRVPLGTFTFMAPPRVSPTDCTTDGLVTVNGSGLDDRTVVLFGTEPARIVSVDSPSQLTVAAPCPALTPSTGPSTVPVTVVPRRGYGVTTSVVTGGGHTPQGWDYNAGIDVDPILDAIDMTAIADSLIQLNFDLVDCGAGDVACKVTASRAFGLTLVAAGLDKATDAVSEIPGNFTESQKFRLMLLKAMMAYAQIGILLAFNPVAAAAIITAASLGLFLAVVWTAYGDEITGHFGMLIDPSGTVVDVNGTPVAGAVTTVLRRDADGVYVPLPADSPLIDPHVNPQTTGADGAFAWMVGAGLYAVETSSDECLDPDTGRPAVVRGGPYVIPPPALNIILRLPCEISAPPTPTVTGVSPGLTTDAPGIPVTLSGSGLGGATKVTVGGQDVAFEILSPYTITFTTPLLSGDSDVVVTTPGGTSAINETSTLRVIPSSELFPALAPSTTTLSSESTASGVRLVASVTSDDGTPEGRVVFLDGDDELGSSQLVDGRAEITVPAAPSTVVARYSGSSRHLSSSDEAGVGTPSSGTTTPVPTTTSTAAPSTTSASTTPPTTTAPTTSDVSTAPGLSTATTSGPSSTPPATGSSPTTTAGGSSPTTGGATAGGSSPGAPASTPAATSSPGADPGGTASSAAGAPRSTTSPDTSAGHHLATTGTPVGALALLSAVLLGMGAIAGLVSRGGRPRRTVARAGPSRRRAPRRG</sequence>
<evidence type="ECO:0000313" key="4">
    <source>
        <dbReference type="Proteomes" id="UP001361570"/>
    </source>
</evidence>
<dbReference type="InterPro" id="IPR008969">
    <property type="entry name" value="CarboxyPept-like_regulatory"/>
</dbReference>
<feature type="compositionally biased region" description="Basic residues" evidence="1">
    <location>
        <begin position="921"/>
        <end position="941"/>
    </location>
</feature>
<dbReference type="InterPro" id="IPR013783">
    <property type="entry name" value="Ig-like_fold"/>
</dbReference>